<feature type="region of interest" description="Disordered" evidence="10">
    <location>
        <begin position="316"/>
        <end position="384"/>
    </location>
</feature>
<accession>A0A0P1BDX5</accession>
<dbReference type="EMBL" id="CCYA01000238">
    <property type="protein sequence ID" value="CEH14019.1"/>
    <property type="molecule type" value="Genomic_DNA"/>
</dbReference>
<comment type="similarity">
    <text evidence="1">Belongs to the protein kinase superfamily. AGC Ser/Thr protein kinase family. PDPK1 subfamily.</text>
</comment>
<feature type="compositionally biased region" description="Polar residues" evidence="10">
    <location>
        <begin position="1129"/>
        <end position="1144"/>
    </location>
</feature>
<evidence type="ECO:0000256" key="9">
    <source>
        <dbReference type="ARBA" id="ARBA00048679"/>
    </source>
</evidence>
<evidence type="ECO:0000313" key="12">
    <source>
        <dbReference type="EMBL" id="CEH14019.1"/>
    </source>
</evidence>
<dbReference type="InterPro" id="IPR008271">
    <property type="entry name" value="Ser/Thr_kinase_AS"/>
</dbReference>
<keyword evidence="7" id="KW-0067">ATP-binding</keyword>
<dbReference type="CDD" id="cd05581">
    <property type="entry name" value="STKc_PDK1"/>
    <property type="match status" value="1"/>
</dbReference>
<feature type="region of interest" description="Disordered" evidence="10">
    <location>
        <begin position="1780"/>
        <end position="1815"/>
    </location>
</feature>
<keyword evidence="6" id="KW-0418">Kinase</keyword>
<feature type="region of interest" description="Disordered" evidence="10">
    <location>
        <begin position="1107"/>
        <end position="1191"/>
    </location>
</feature>
<dbReference type="PROSITE" id="PS50011">
    <property type="entry name" value="PROTEIN_KINASE_DOM"/>
    <property type="match status" value="1"/>
</dbReference>
<feature type="compositionally biased region" description="Polar residues" evidence="10">
    <location>
        <begin position="717"/>
        <end position="732"/>
    </location>
</feature>
<evidence type="ECO:0000259" key="11">
    <source>
        <dbReference type="PROSITE" id="PS50011"/>
    </source>
</evidence>
<evidence type="ECO:0000256" key="8">
    <source>
        <dbReference type="ARBA" id="ARBA00047899"/>
    </source>
</evidence>
<evidence type="ECO:0000256" key="6">
    <source>
        <dbReference type="ARBA" id="ARBA00022777"/>
    </source>
</evidence>
<dbReference type="Proteomes" id="UP000054845">
    <property type="component" value="Unassembled WGS sequence"/>
</dbReference>
<feature type="region of interest" description="Disordered" evidence="10">
    <location>
        <begin position="1"/>
        <end position="97"/>
    </location>
</feature>
<dbReference type="PANTHER" id="PTHR24356">
    <property type="entry name" value="SERINE/THREONINE-PROTEIN KINASE"/>
    <property type="match status" value="1"/>
</dbReference>
<dbReference type="SUPFAM" id="SSF50729">
    <property type="entry name" value="PH domain-like"/>
    <property type="match status" value="1"/>
</dbReference>
<dbReference type="GO" id="GO:0035556">
    <property type="term" value="P:intracellular signal transduction"/>
    <property type="evidence" value="ECO:0007669"/>
    <property type="project" value="TreeGrafter"/>
</dbReference>
<dbReference type="Pfam" id="PF00069">
    <property type="entry name" value="Pkinase"/>
    <property type="match status" value="1"/>
</dbReference>
<feature type="domain" description="Protein kinase" evidence="11">
    <location>
        <begin position="1193"/>
        <end position="1510"/>
    </location>
</feature>
<feature type="compositionally biased region" description="Low complexity" evidence="10">
    <location>
        <begin position="1014"/>
        <end position="1032"/>
    </location>
</feature>
<dbReference type="Gene3D" id="1.10.510.10">
    <property type="entry name" value="Transferase(Phosphotransferase) domain 1"/>
    <property type="match status" value="1"/>
</dbReference>
<evidence type="ECO:0000256" key="4">
    <source>
        <dbReference type="ARBA" id="ARBA00022679"/>
    </source>
</evidence>
<feature type="region of interest" description="Disordered" evidence="10">
    <location>
        <begin position="1381"/>
        <end position="1409"/>
    </location>
</feature>
<dbReference type="FunFam" id="1.10.510.10:FF:000534">
    <property type="entry name" value="Serine/threonine-protein kinase PKH2"/>
    <property type="match status" value="1"/>
</dbReference>
<feature type="region of interest" description="Disordered" evidence="10">
    <location>
        <begin position="704"/>
        <end position="738"/>
    </location>
</feature>
<evidence type="ECO:0000256" key="1">
    <source>
        <dbReference type="ARBA" id="ARBA00010006"/>
    </source>
</evidence>
<evidence type="ECO:0000256" key="7">
    <source>
        <dbReference type="ARBA" id="ARBA00022840"/>
    </source>
</evidence>
<feature type="compositionally biased region" description="Low complexity" evidence="10">
    <location>
        <begin position="344"/>
        <end position="363"/>
    </location>
</feature>
<feature type="region of interest" description="Disordered" evidence="10">
    <location>
        <begin position="435"/>
        <end position="551"/>
    </location>
</feature>
<dbReference type="GO" id="GO:0005524">
    <property type="term" value="F:ATP binding"/>
    <property type="evidence" value="ECO:0007669"/>
    <property type="project" value="UniProtKB-KW"/>
</dbReference>
<dbReference type="InterPro" id="IPR011009">
    <property type="entry name" value="Kinase-like_dom_sf"/>
</dbReference>
<sequence length="1884" mass="195619">MEEALPHIHVPDNKVPERQKGDADVNVDSYLVQGQGQLPPRTSLGGNSRSENTADDSSMDGRRSSEPPATFRQERAKRWQEPSGSVTTENVSLNKYQSKKEKYADFESRHDADHDLLDNAGAIDLAAMTTPVVQTGDEEQPKRHLGELAADDETAHGERSNSKFSTSGTNSPVPSASASASASAPSASEDEGESARILAAARSRRARLDNLSANSSEAHLARTRRLDTSGSLALGGTTSGPTTPTAMTAATSTSSSPSAALPSALHSIHTSHPFSEYAGREAACLAEAIRGAGEASATHIGGSYSGAGMYAPPLSAASSASGGYRNESQPLSRPRLPAGGAWRSGESSAANSYASSVASGSGSNRRQGAMRQGSGGEMSASDDGVLSGANLARAKSVSSVSSVTSSSSMEAVPFRAAPLGGVREGFGGFNARAAAQSRTLPRSAGSALIGSGWPARRSEEDAEPSQTNASLVALSPTKLKHTPKGPSDAWLFRNAPGLGSTRGARPIPGAPSSSIEPLRSLFAPSLGLSPPDGDSAPSTSPTRTRASSAIRSKLAKSAGKLGLKPLTVMPNSGHGQGSPAIASLHSSNPVERIGAVLNQAASGSSSTPKTAEDSLALLTPVPDTYFAHSGPRDGSSSFLPESMMRTSSVTNAPLVVPKHPPGPPGTGPPPSPGLIGMASPSFMLRTASPRISPRELADDVLNDAHGHHLRGGASAEPGSQANDTAASPSSAALQRDDTLTPEDSAIQAMFLAQHRSASASTIGPGLTPAQLVQQQAQAGVAVVPSEPSGDTPGPSPASPALSPLREHPPRTGSAFLTPASARHHHNNSGSSGGTAVGSLGTVIPRTASPSPLGPITSRPRRPGLLRALTSEGAISRKSTGETSPTSPNNSSSPNSLGPHPLRPSRSKRAIQSEESVAQWKMPGRSRGLSGSSSGTGSSKGSSSISSAPSGAMPPAIQAAALPSRSPPIAPDVASTNPFAAPFTRVATGQGPMGEDAVTDSQASVAQPSLSAIVASSSRPPLPGSLPSSAPSSAITIDEEAPLVPIRTVKREVAAAPRPPPFPLPEAATSAVSLDLTEQPILAPSEPATVTAPALPQLGAISEHPTAHVSAPDFSKTTDAGDRPPLHAASSLSNVNTPQITSAPSVSEGDAKGTNAAVSSQQASQLHTPVKSSTSPGTHASQQQTRTARGRDDFEFGEVLGEGSYSTVIEAWDLLSKPSTGARDSFDEKAAKPISANAAIAGAGSNAIRSAAIRNEGRKRYAVKVLDKVHILKEKKQKYVAVEKEALSLLLRHPGVITLYWTFQDRDSLYFVLELAPKGELLGLIKQHGSLDSLSAAYFAAQLVDVISGMHAVGVVHRDIKPENVLLDAQYRIRMADFGSASIQRQPSGKPQAPRADVTNAQEGARPRTSSFVGTAEYVSPELLTEKAATHSSDWWAFGCVLYQMIAGRPPFKGPNEYQTFQRIIKREYEFPEEFPDDAKDLVEKLLVLDPAQRLGTGPDGVQSIKGHAFFRDVDWSSVWTCPVPDIQAGIFRKPIPATRPPQFASGDGFGSDAWAEGSMDSTDEEESAGHNRDASRSAASSDAGADQSARSLASEPGEGGQEADDDDSSDDEAPRTSRRRNTSSNRLSSNILRVAANIAGAMGGTDVISTGSAKGKVPQARNSISGLRATQNRFSTASLDSANSSPHSSNVAFPTTTGGQEAFRNAPDLQAQVRSWAALLLPQEALLFAGPVIQRKTGAFRTTSRSRQLLLTDFPRLLCVKETEDQLVVKSEVILAVPRGSSPSRLSSERQPHSLEGAHSGSMTATTPSSRSSLLVQRRDSSSALSRMAAISPDAAPNFVTAVEAKGSRAFVVHTPARTYLYEDSASGDATHWIRSIRAAAQRS</sequence>
<feature type="compositionally biased region" description="Acidic residues" evidence="10">
    <location>
        <begin position="1601"/>
        <end position="1611"/>
    </location>
</feature>
<dbReference type="InterPro" id="IPR000719">
    <property type="entry name" value="Prot_kinase_dom"/>
</dbReference>
<feature type="compositionally biased region" description="Pro residues" evidence="10">
    <location>
        <begin position="658"/>
        <end position="672"/>
    </location>
</feature>
<feature type="compositionally biased region" description="Polar residues" evidence="10">
    <location>
        <begin position="1801"/>
        <end position="1815"/>
    </location>
</feature>
<feature type="compositionally biased region" description="Low complexity" evidence="10">
    <location>
        <begin position="228"/>
        <end position="258"/>
    </location>
</feature>
<evidence type="ECO:0000313" key="13">
    <source>
        <dbReference type="Proteomes" id="UP000054845"/>
    </source>
</evidence>
<keyword evidence="5" id="KW-0547">Nucleotide-binding</keyword>
<keyword evidence="3" id="KW-0723">Serine/threonine-protein kinase</keyword>
<comment type="catalytic activity">
    <reaction evidence="8">
        <text>L-threonyl-[protein] + ATP = O-phospho-L-threonyl-[protein] + ADP + H(+)</text>
        <dbReference type="Rhea" id="RHEA:46608"/>
        <dbReference type="Rhea" id="RHEA-COMP:11060"/>
        <dbReference type="Rhea" id="RHEA-COMP:11605"/>
        <dbReference type="ChEBI" id="CHEBI:15378"/>
        <dbReference type="ChEBI" id="CHEBI:30013"/>
        <dbReference type="ChEBI" id="CHEBI:30616"/>
        <dbReference type="ChEBI" id="CHEBI:61977"/>
        <dbReference type="ChEBI" id="CHEBI:456216"/>
        <dbReference type="EC" id="2.7.11.1"/>
    </reaction>
</comment>
<dbReference type="STRING" id="401625.A0A0P1BDX5"/>
<evidence type="ECO:0000256" key="2">
    <source>
        <dbReference type="ARBA" id="ARBA00012513"/>
    </source>
</evidence>
<dbReference type="SMART" id="SM00220">
    <property type="entry name" value="S_TKc"/>
    <property type="match status" value="1"/>
</dbReference>
<feature type="region of interest" description="Disordered" evidence="10">
    <location>
        <begin position="1677"/>
        <end position="1699"/>
    </location>
</feature>
<evidence type="ECO:0000256" key="5">
    <source>
        <dbReference type="ARBA" id="ARBA00022741"/>
    </source>
</evidence>
<feature type="compositionally biased region" description="Low complexity" evidence="10">
    <location>
        <begin position="171"/>
        <end position="187"/>
    </location>
</feature>
<evidence type="ECO:0000256" key="10">
    <source>
        <dbReference type="SAM" id="MobiDB-lite"/>
    </source>
</evidence>
<dbReference type="InterPro" id="IPR039046">
    <property type="entry name" value="PDPK1"/>
</dbReference>
<dbReference type="InterPro" id="IPR011993">
    <property type="entry name" value="PH-like_dom_sf"/>
</dbReference>
<dbReference type="InterPro" id="IPR050236">
    <property type="entry name" value="Ser_Thr_kinase_AGC"/>
</dbReference>
<feature type="compositionally biased region" description="Low complexity" evidence="10">
    <location>
        <begin position="535"/>
        <end position="551"/>
    </location>
</feature>
<dbReference type="OrthoDB" id="347657at2759"/>
<reference evidence="12 13" key="1">
    <citation type="submission" date="2014-09" db="EMBL/GenBank/DDBJ databases">
        <authorList>
            <person name="Magalhaes I.L.F."/>
            <person name="Oliveira U."/>
            <person name="Santos F.R."/>
            <person name="Vidigal T.H.D.A."/>
            <person name="Brescovit A.D."/>
            <person name="Santos A.J."/>
        </authorList>
    </citation>
    <scope>NUCLEOTIDE SEQUENCE [LARGE SCALE GENOMIC DNA]</scope>
</reference>
<name>A0A0P1BDX5_9BASI</name>
<feature type="region of interest" description="Disordered" evidence="10">
    <location>
        <begin position="652"/>
        <end position="679"/>
    </location>
</feature>
<feature type="compositionally biased region" description="Low complexity" evidence="10">
    <location>
        <begin position="1576"/>
        <end position="1591"/>
    </location>
</feature>
<keyword evidence="13" id="KW-1185">Reference proteome</keyword>
<feature type="region of interest" description="Disordered" evidence="10">
    <location>
        <begin position="1537"/>
        <end position="1628"/>
    </location>
</feature>
<feature type="region of interest" description="Disordered" evidence="10">
    <location>
        <begin position="1013"/>
        <end position="1032"/>
    </location>
</feature>
<proteinExistence type="inferred from homology"/>
<dbReference type="GO" id="GO:0004674">
    <property type="term" value="F:protein serine/threonine kinase activity"/>
    <property type="evidence" value="ECO:0007669"/>
    <property type="project" value="UniProtKB-KW"/>
</dbReference>
<protein>
    <recommendedName>
        <fullName evidence="2">non-specific serine/threonine protein kinase</fullName>
        <ecNumber evidence="2">2.7.11.1</ecNumber>
    </recommendedName>
</protein>
<feature type="compositionally biased region" description="Low complexity" evidence="10">
    <location>
        <begin position="880"/>
        <end position="895"/>
    </location>
</feature>
<evidence type="ECO:0000256" key="3">
    <source>
        <dbReference type="ARBA" id="ARBA00022527"/>
    </source>
</evidence>
<organism evidence="12 13">
    <name type="scientific">Ceraceosorus bombacis</name>
    <dbReference type="NCBI Taxonomy" id="401625"/>
    <lineage>
        <taxon>Eukaryota</taxon>
        <taxon>Fungi</taxon>
        <taxon>Dikarya</taxon>
        <taxon>Basidiomycota</taxon>
        <taxon>Ustilaginomycotina</taxon>
        <taxon>Exobasidiomycetes</taxon>
        <taxon>Ceraceosorales</taxon>
        <taxon>Ceraceosoraceae</taxon>
        <taxon>Ceraceosorus</taxon>
    </lineage>
</organism>
<keyword evidence="4" id="KW-0808">Transferase</keyword>
<dbReference type="EC" id="2.7.11.1" evidence="2"/>
<feature type="region of interest" description="Disordered" evidence="10">
    <location>
        <begin position="777"/>
        <end position="1003"/>
    </location>
</feature>
<dbReference type="PROSITE" id="PS00108">
    <property type="entry name" value="PROTEIN_KINASE_ST"/>
    <property type="match status" value="1"/>
</dbReference>
<dbReference type="Gene3D" id="3.30.200.20">
    <property type="entry name" value="Phosphorylase Kinase, domain 1"/>
    <property type="match status" value="1"/>
</dbReference>
<dbReference type="Gene3D" id="2.30.29.30">
    <property type="entry name" value="Pleckstrin-homology domain (PH domain)/Phosphotyrosine-binding domain (PTB)"/>
    <property type="match status" value="1"/>
</dbReference>
<feature type="compositionally biased region" description="Basic and acidic residues" evidence="10">
    <location>
        <begin position="1"/>
        <end position="23"/>
    </location>
</feature>
<comment type="catalytic activity">
    <reaction evidence="9">
        <text>L-seryl-[protein] + ATP = O-phospho-L-seryl-[protein] + ADP + H(+)</text>
        <dbReference type="Rhea" id="RHEA:17989"/>
        <dbReference type="Rhea" id="RHEA-COMP:9863"/>
        <dbReference type="Rhea" id="RHEA-COMP:11604"/>
        <dbReference type="ChEBI" id="CHEBI:15378"/>
        <dbReference type="ChEBI" id="CHEBI:29999"/>
        <dbReference type="ChEBI" id="CHEBI:30616"/>
        <dbReference type="ChEBI" id="CHEBI:83421"/>
        <dbReference type="ChEBI" id="CHEBI:456216"/>
        <dbReference type="EC" id="2.7.11.1"/>
    </reaction>
</comment>
<feature type="compositionally biased region" description="Polar residues" evidence="10">
    <location>
        <begin position="1155"/>
        <end position="1186"/>
    </location>
</feature>
<dbReference type="PANTHER" id="PTHR24356:SF163">
    <property type="entry name" value="3-PHOSPHOINOSITIDE-DEPENDENT PROTEIN KINASE 1-RELATED"/>
    <property type="match status" value="1"/>
</dbReference>
<feature type="compositionally biased region" description="Low complexity" evidence="10">
    <location>
        <begin position="924"/>
        <end position="950"/>
    </location>
</feature>
<feature type="compositionally biased region" description="Polar residues" evidence="10">
    <location>
        <begin position="82"/>
        <end position="96"/>
    </location>
</feature>
<feature type="region of interest" description="Disordered" evidence="10">
    <location>
        <begin position="147"/>
        <end position="195"/>
    </location>
</feature>
<dbReference type="SUPFAM" id="SSF56112">
    <property type="entry name" value="Protein kinase-like (PK-like)"/>
    <property type="match status" value="1"/>
</dbReference>
<feature type="region of interest" description="Disordered" evidence="10">
    <location>
        <begin position="214"/>
        <end position="258"/>
    </location>
</feature>